<proteinExistence type="predicted"/>
<reference evidence="1" key="1">
    <citation type="submission" date="2018-02" db="EMBL/GenBank/DDBJ databases">
        <title>Rhizophora mucronata_Transcriptome.</title>
        <authorList>
            <person name="Meera S.P."/>
            <person name="Sreeshan A."/>
            <person name="Augustine A."/>
        </authorList>
    </citation>
    <scope>NUCLEOTIDE SEQUENCE</scope>
    <source>
        <tissue evidence="1">Leaf</tissue>
    </source>
</reference>
<name>A0A2P2JGF6_RHIMU</name>
<evidence type="ECO:0000313" key="1">
    <source>
        <dbReference type="EMBL" id="MBW92577.1"/>
    </source>
</evidence>
<organism evidence="1">
    <name type="scientific">Rhizophora mucronata</name>
    <name type="common">Asiatic mangrove</name>
    <dbReference type="NCBI Taxonomy" id="61149"/>
    <lineage>
        <taxon>Eukaryota</taxon>
        <taxon>Viridiplantae</taxon>
        <taxon>Streptophyta</taxon>
        <taxon>Embryophyta</taxon>
        <taxon>Tracheophyta</taxon>
        <taxon>Spermatophyta</taxon>
        <taxon>Magnoliopsida</taxon>
        <taxon>eudicotyledons</taxon>
        <taxon>Gunneridae</taxon>
        <taxon>Pentapetalae</taxon>
        <taxon>rosids</taxon>
        <taxon>fabids</taxon>
        <taxon>Malpighiales</taxon>
        <taxon>Rhizophoraceae</taxon>
        <taxon>Rhizophora</taxon>
    </lineage>
</organism>
<accession>A0A2P2JGF6</accession>
<sequence>MDSCLHLFLHIHPLVFQILPHIWQVLHKVWLPWKFKYLVFEVP</sequence>
<protein>
    <submittedName>
        <fullName evidence="1">Uncharacterized protein</fullName>
    </submittedName>
</protein>
<dbReference type="AlphaFoldDB" id="A0A2P2JGF6"/>
<dbReference type="EMBL" id="GGEC01012094">
    <property type="protein sequence ID" value="MBW92577.1"/>
    <property type="molecule type" value="Transcribed_RNA"/>
</dbReference>